<dbReference type="Gene3D" id="3.40.50.300">
    <property type="entry name" value="P-loop containing nucleotide triphosphate hydrolases"/>
    <property type="match status" value="2"/>
</dbReference>
<keyword evidence="4 6" id="KW-0067">ATP-binding</keyword>
<evidence type="ECO:0000256" key="2">
    <source>
        <dbReference type="ARBA" id="ARBA00022737"/>
    </source>
</evidence>
<keyword evidence="3" id="KW-0547">Nucleotide-binding</keyword>
<dbReference type="InterPro" id="IPR050107">
    <property type="entry name" value="ABC_carbohydrate_import_ATPase"/>
</dbReference>
<evidence type="ECO:0000313" key="7">
    <source>
        <dbReference type="EMBL" id="HGQ18628.1"/>
    </source>
</evidence>
<evidence type="ECO:0000256" key="4">
    <source>
        <dbReference type="ARBA" id="ARBA00022840"/>
    </source>
</evidence>
<keyword evidence="2" id="KW-0677">Repeat</keyword>
<dbReference type="AlphaFoldDB" id="A0A7J3IA58"/>
<dbReference type="InterPro" id="IPR027417">
    <property type="entry name" value="P-loop_NTPase"/>
</dbReference>
<accession>A0A7J3IA58</accession>
<evidence type="ECO:0000256" key="3">
    <source>
        <dbReference type="ARBA" id="ARBA00022741"/>
    </source>
</evidence>
<dbReference type="InterPro" id="IPR003439">
    <property type="entry name" value="ABC_transporter-like_ATP-bd"/>
</dbReference>
<proteinExistence type="predicted"/>
<dbReference type="PROSITE" id="PS50893">
    <property type="entry name" value="ABC_TRANSPORTER_2"/>
    <property type="match status" value="2"/>
</dbReference>
<dbReference type="GO" id="GO:0005524">
    <property type="term" value="F:ATP binding"/>
    <property type="evidence" value="ECO:0007669"/>
    <property type="project" value="UniProtKB-KW"/>
</dbReference>
<dbReference type="PANTHER" id="PTHR43790:SF9">
    <property type="entry name" value="GALACTOFURANOSE TRANSPORTER ATP-BINDING PROTEIN YTFR"/>
    <property type="match status" value="1"/>
</dbReference>
<dbReference type="SUPFAM" id="SSF52540">
    <property type="entry name" value="P-loop containing nucleoside triphosphate hydrolases"/>
    <property type="match status" value="2"/>
</dbReference>
<reference evidence="6" key="1">
    <citation type="journal article" date="2020" name="mSystems">
        <title>Genome- and Community-Level Interaction Insights into Carbon Utilization and Element Cycling Functions of Hydrothermarchaeota in Hydrothermal Sediment.</title>
        <authorList>
            <person name="Zhou Z."/>
            <person name="Liu Y."/>
            <person name="Xu W."/>
            <person name="Pan J."/>
            <person name="Luo Z.H."/>
            <person name="Li M."/>
        </authorList>
    </citation>
    <scope>NUCLEOTIDE SEQUENCE [LARGE SCALE GENOMIC DNA]</scope>
    <source>
        <strain evidence="6">SpSt-618</strain>
        <strain evidence="7">SpSt-657</strain>
    </source>
</reference>
<name>A0A7J3IA58_9CREN</name>
<dbReference type="PANTHER" id="PTHR43790">
    <property type="entry name" value="CARBOHYDRATE TRANSPORT ATP-BINDING PROTEIN MG119-RELATED"/>
    <property type="match status" value="1"/>
</dbReference>
<dbReference type="PROSITE" id="PS00211">
    <property type="entry name" value="ABC_TRANSPORTER_1"/>
    <property type="match status" value="1"/>
</dbReference>
<dbReference type="InterPro" id="IPR003593">
    <property type="entry name" value="AAA+_ATPase"/>
</dbReference>
<dbReference type="EMBL" id="DTAI01000237">
    <property type="protein sequence ID" value="HGN37457.1"/>
    <property type="molecule type" value="Genomic_DNA"/>
</dbReference>
<evidence type="ECO:0000256" key="1">
    <source>
        <dbReference type="ARBA" id="ARBA00022448"/>
    </source>
</evidence>
<dbReference type="EMBL" id="DTBZ01000127">
    <property type="protein sequence ID" value="HGQ18628.1"/>
    <property type="molecule type" value="Genomic_DNA"/>
</dbReference>
<organism evidence="6">
    <name type="scientific">Ignisphaera aggregans</name>
    <dbReference type="NCBI Taxonomy" id="334771"/>
    <lineage>
        <taxon>Archaea</taxon>
        <taxon>Thermoproteota</taxon>
        <taxon>Thermoprotei</taxon>
        <taxon>Desulfurococcales</taxon>
        <taxon>Desulfurococcaceae</taxon>
        <taxon>Ignisphaera</taxon>
    </lineage>
</organism>
<dbReference type="GO" id="GO:0016887">
    <property type="term" value="F:ATP hydrolysis activity"/>
    <property type="evidence" value="ECO:0007669"/>
    <property type="project" value="InterPro"/>
</dbReference>
<feature type="domain" description="ABC transporter" evidence="5">
    <location>
        <begin position="282"/>
        <end position="528"/>
    </location>
</feature>
<protein>
    <submittedName>
        <fullName evidence="6">ABC transporter ATP-binding protein</fullName>
    </submittedName>
</protein>
<dbReference type="SMART" id="SM00382">
    <property type="entry name" value="AAA"/>
    <property type="match status" value="2"/>
</dbReference>
<feature type="domain" description="ABC transporter" evidence="5">
    <location>
        <begin position="18"/>
        <end position="256"/>
    </location>
</feature>
<gene>
    <name evidence="6" type="ORF">ENT87_07935</name>
    <name evidence="7" type="ORF">ENU30_06630</name>
</gene>
<comment type="caution">
    <text evidence="6">The sequence shown here is derived from an EMBL/GenBank/DDBJ whole genome shotgun (WGS) entry which is preliminary data.</text>
</comment>
<sequence length="530" mass="59926">MNAIFSLMKSSLHTPLFIEMRGITKIYLNRIPALIDVDFDVKPCEVHCVVGENGAGKSTLMKILAGVLKPTKGEVLVNGKHVAFSSPTDAQRYGIGMVHQLFNLVENLTVVDNVLLLLPLSLREKLWINRRRFAIDFKQFSERIGLPMDPFAKVGSLSAGLKQRLEILRLLYLGFRVLIFDEPTSMLTPIEAEELYRFVRNAKSSGISIIWVTHRLNEVNSICDRVTVLRKGKVVKHLAEEDMQRGIELAELAYYMVGENGLEHLHKVGHRDSKLQSNKPILRIENAVIKDEHNGIKIKNINLELYRGEILGIAGVSGNGQKELVEGLLGYRPLEKGKITFDGVDVTFMGVSERLKMGIAYIPAERLERGVAEDLSIVENMYTYWINAIDSFRKQHLLKKKLLYNTAVNLIKEYDIRTADPNFPVKTLSGGNIQKLILARIFQNPYIKVVIAEEPTAGLDVKTTRFVHRKIIEASRQGVSFIVFSSELDELLNLSDRLAVMYDGRITRIYDCVDTININELSRYMMGLDG</sequence>
<evidence type="ECO:0000259" key="5">
    <source>
        <dbReference type="PROSITE" id="PS50893"/>
    </source>
</evidence>
<dbReference type="CDD" id="cd03216">
    <property type="entry name" value="ABC_Carb_Monos_I"/>
    <property type="match status" value="1"/>
</dbReference>
<evidence type="ECO:0000313" key="6">
    <source>
        <dbReference type="EMBL" id="HGN37457.1"/>
    </source>
</evidence>
<dbReference type="Pfam" id="PF00005">
    <property type="entry name" value="ABC_tran"/>
    <property type="match status" value="2"/>
</dbReference>
<keyword evidence="1" id="KW-0813">Transport</keyword>
<dbReference type="CDD" id="cd03215">
    <property type="entry name" value="ABC_Carb_Monos_II"/>
    <property type="match status" value="1"/>
</dbReference>
<dbReference type="InterPro" id="IPR017871">
    <property type="entry name" value="ABC_transporter-like_CS"/>
</dbReference>